<dbReference type="Gene3D" id="3.40.50.1820">
    <property type="entry name" value="alpha/beta hydrolase"/>
    <property type="match status" value="1"/>
</dbReference>
<dbReference type="InterPro" id="IPR029058">
    <property type="entry name" value="AB_hydrolase_fold"/>
</dbReference>
<proteinExistence type="predicted"/>
<evidence type="ECO:0000259" key="2">
    <source>
        <dbReference type="Pfam" id="PF20408"/>
    </source>
</evidence>
<keyword evidence="4" id="KW-1185">Reference proteome</keyword>
<dbReference type="InterPro" id="IPR046879">
    <property type="entry name" value="KANL3/Tex30_Abhydrolase"/>
</dbReference>
<reference evidence="3" key="1">
    <citation type="journal article" date="2020" name="Fungal Divers.">
        <title>Resolving the Mortierellaceae phylogeny through synthesis of multi-gene phylogenetics and phylogenomics.</title>
        <authorList>
            <person name="Vandepol N."/>
            <person name="Liber J."/>
            <person name="Desiro A."/>
            <person name="Na H."/>
            <person name="Kennedy M."/>
            <person name="Barry K."/>
            <person name="Grigoriev I.V."/>
            <person name="Miller A.N."/>
            <person name="O'Donnell K."/>
            <person name="Stajich J.E."/>
            <person name="Bonito G."/>
        </authorList>
    </citation>
    <scope>NUCLEOTIDE SEQUENCE</scope>
    <source>
        <strain evidence="3">BC1065</strain>
    </source>
</reference>
<dbReference type="SUPFAM" id="SSF53474">
    <property type="entry name" value="alpha/beta-Hydrolases"/>
    <property type="match status" value="1"/>
</dbReference>
<evidence type="ECO:0000313" key="3">
    <source>
        <dbReference type="EMBL" id="KAG0257450.1"/>
    </source>
</evidence>
<dbReference type="PANTHER" id="PTHR13136:SF11">
    <property type="entry name" value="TESTIS-EXPRESSED PROTEIN 30"/>
    <property type="match status" value="1"/>
</dbReference>
<gene>
    <name evidence="3" type="primary">TEX30</name>
    <name evidence="3" type="ORF">DFQ27_005141</name>
</gene>
<feature type="domain" description="KANL3/Tex30 alpha/beta hydrolase-like" evidence="2">
    <location>
        <begin position="159"/>
        <end position="259"/>
    </location>
</feature>
<feature type="region of interest" description="Disordered" evidence="1">
    <location>
        <begin position="121"/>
        <end position="147"/>
    </location>
</feature>
<evidence type="ECO:0000256" key="1">
    <source>
        <dbReference type="SAM" id="MobiDB-lite"/>
    </source>
</evidence>
<accession>A0A9P6Q2V7</accession>
<dbReference type="AlphaFoldDB" id="A0A9P6Q2V7"/>
<sequence length="324" mass="34231">MLEPPEQQIQVPWPSKNAIPLTITSPPEGVEPTGFALLLGPGAGILTIARRAAQHGHVCARYRAKIPNMGFRVSLCKRVIEYALHPKTGSHAVQGVFLGGHSMGTRVAGTVAADLYNAGPKSTGGAKKATAKKTKSKADSATEGASVEAARGEDIPQDFVRGLVFCSYPLHTPDNTKALRSEILLNIPSPVPTLFISGLSDTMCKPELFNKVFKDMKSSPREVLQIQGADHGLGFGSAKGVAGKKEALAESIADWIIAFMDEHAEGAKKRADEEGEGQSLPSTTKGKATKSKASAKEGVAIKKKVEIKKAEAAGEWNVSVSTIV</sequence>
<dbReference type="EMBL" id="JAAAJB010000361">
    <property type="protein sequence ID" value="KAG0257450.1"/>
    <property type="molecule type" value="Genomic_DNA"/>
</dbReference>
<dbReference type="OrthoDB" id="6415022at2759"/>
<feature type="region of interest" description="Disordered" evidence="1">
    <location>
        <begin position="267"/>
        <end position="297"/>
    </location>
</feature>
<dbReference type="InterPro" id="IPR026555">
    <property type="entry name" value="NSL3/Tex30"/>
</dbReference>
<dbReference type="PANTHER" id="PTHR13136">
    <property type="entry name" value="TESTIS DEVELOPMENT PROTEIN PRTD"/>
    <property type="match status" value="1"/>
</dbReference>
<protein>
    <submittedName>
        <fullName evidence="3">Testis-expressed protein 30</fullName>
    </submittedName>
</protein>
<dbReference type="Pfam" id="PF20408">
    <property type="entry name" value="Abhydrolase_11"/>
    <property type="match status" value="1"/>
</dbReference>
<name>A0A9P6Q2V7_9FUNG</name>
<comment type="caution">
    <text evidence="3">The sequence shown here is derived from an EMBL/GenBank/DDBJ whole genome shotgun (WGS) entry which is preliminary data.</text>
</comment>
<dbReference type="Proteomes" id="UP000807716">
    <property type="component" value="Unassembled WGS sequence"/>
</dbReference>
<organism evidence="3 4">
    <name type="scientific">Actinomortierella ambigua</name>
    <dbReference type="NCBI Taxonomy" id="1343610"/>
    <lineage>
        <taxon>Eukaryota</taxon>
        <taxon>Fungi</taxon>
        <taxon>Fungi incertae sedis</taxon>
        <taxon>Mucoromycota</taxon>
        <taxon>Mortierellomycotina</taxon>
        <taxon>Mortierellomycetes</taxon>
        <taxon>Mortierellales</taxon>
        <taxon>Mortierellaceae</taxon>
        <taxon>Actinomortierella</taxon>
    </lineage>
</organism>
<evidence type="ECO:0000313" key="4">
    <source>
        <dbReference type="Proteomes" id="UP000807716"/>
    </source>
</evidence>